<comment type="caution">
    <text evidence="1">The sequence shown here is derived from an EMBL/GenBank/DDBJ whole genome shotgun (WGS) entry which is preliminary data.</text>
</comment>
<name>A0ABR7X4E5_9SPHI</name>
<organism evidence="1 2">
    <name type="scientific">Mucilaginibacter rigui</name>
    <dbReference type="NCBI Taxonomy" id="534635"/>
    <lineage>
        <taxon>Bacteria</taxon>
        <taxon>Pseudomonadati</taxon>
        <taxon>Bacteroidota</taxon>
        <taxon>Sphingobacteriia</taxon>
        <taxon>Sphingobacteriales</taxon>
        <taxon>Sphingobacteriaceae</taxon>
        <taxon>Mucilaginibacter</taxon>
    </lineage>
</organism>
<evidence type="ECO:0000313" key="1">
    <source>
        <dbReference type="EMBL" id="MBD1385450.1"/>
    </source>
</evidence>
<dbReference type="EMBL" id="JACWMW010000002">
    <property type="protein sequence ID" value="MBD1385450.1"/>
    <property type="molecule type" value="Genomic_DNA"/>
</dbReference>
<dbReference type="Proteomes" id="UP000618754">
    <property type="component" value="Unassembled WGS sequence"/>
</dbReference>
<protein>
    <recommendedName>
        <fullName evidence="3">SMI1/KNR4 family protein</fullName>
    </recommendedName>
</protein>
<gene>
    <name evidence="1" type="ORF">IDJ75_09195</name>
</gene>
<accession>A0ABR7X4E5</accession>
<reference evidence="1 2" key="1">
    <citation type="submission" date="2020-09" db="EMBL/GenBank/DDBJ databases">
        <title>Novel species of Mucilaginibacter isolated from a glacier on the Tibetan Plateau.</title>
        <authorList>
            <person name="Liu Q."/>
            <person name="Xin Y.-H."/>
        </authorList>
    </citation>
    <scope>NUCLEOTIDE SEQUENCE [LARGE SCALE GENOMIC DNA]</scope>
    <source>
        <strain evidence="1 2">CGMCC 1.13878</strain>
    </source>
</reference>
<evidence type="ECO:0008006" key="3">
    <source>
        <dbReference type="Google" id="ProtNLM"/>
    </source>
</evidence>
<proteinExistence type="predicted"/>
<dbReference type="RefSeq" id="WP_191175327.1">
    <property type="nucleotide sequence ID" value="NZ_JACWMW010000002.1"/>
</dbReference>
<evidence type="ECO:0000313" key="2">
    <source>
        <dbReference type="Proteomes" id="UP000618754"/>
    </source>
</evidence>
<keyword evidence="2" id="KW-1185">Reference proteome</keyword>
<sequence>MNKIINNIIHLPVNHNVYGDVSIQTLLDQTGYNDHYKEVTVKDILFALNANPVLADNWLIYSSDKRSDSGWYILDTGDGKYQVGFYPETDEIPVRTYTDLNKACAIFIKQELESIRLSF</sequence>